<protein>
    <submittedName>
        <fullName evidence="1">Uncharacterized protein</fullName>
    </submittedName>
</protein>
<evidence type="ECO:0000313" key="1">
    <source>
        <dbReference type="EMBL" id="SVC32456.1"/>
    </source>
</evidence>
<dbReference type="AlphaFoldDB" id="A0A382L6Z3"/>
<reference evidence="1" key="1">
    <citation type="submission" date="2018-05" db="EMBL/GenBank/DDBJ databases">
        <authorList>
            <person name="Lanie J.A."/>
            <person name="Ng W.-L."/>
            <person name="Kazmierczak K.M."/>
            <person name="Andrzejewski T.M."/>
            <person name="Davidsen T.M."/>
            <person name="Wayne K.J."/>
            <person name="Tettelin H."/>
            <person name="Glass J.I."/>
            <person name="Rusch D."/>
            <person name="Podicherti R."/>
            <person name="Tsui H.-C.T."/>
            <person name="Winkler M.E."/>
        </authorList>
    </citation>
    <scope>NUCLEOTIDE SEQUENCE</scope>
</reference>
<sequence>MMFSKAQQEIVDLALQGKRLKEVVMLLDKPEDEILLDTPAEWYTVLQAENEDIKDLLPMLSVAFGVLKELSQEAKWESVRRGSLKALRDRWEDLSRLCRVRTQMDIH</sequence>
<accession>A0A382L6Z3</accession>
<proteinExistence type="predicted"/>
<organism evidence="1">
    <name type="scientific">marine metagenome</name>
    <dbReference type="NCBI Taxonomy" id="408172"/>
    <lineage>
        <taxon>unclassified sequences</taxon>
        <taxon>metagenomes</taxon>
        <taxon>ecological metagenomes</taxon>
    </lineage>
</organism>
<dbReference type="EMBL" id="UINC01085166">
    <property type="protein sequence ID" value="SVC32456.1"/>
    <property type="molecule type" value="Genomic_DNA"/>
</dbReference>
<name>A0A382L6Z3_9ZZZZ</name>
<gene>
    <name evidence="1" type="ORF">METZ01_LOCUS285310</name>
</gene>